<sequence>MGGNPARGRDRYQPRREGKDIMAQAAAIYARFSSHNQREESIDDQVRVCRAQAASDGCPVVAVYADHAISGTTDRRPEFLRMVADAGKGRFDRLYVYKLDRFARNRFDSATYRAKLRKAGVDVVSASERVPDGPEGIMLESVLEGMAEYYSANLSQNIRRGMEGNAMQCRSNGARFYGYRSEGGRYVVDEDEAVVVRRAFSEVAGGSTVSEVCRGLNADGIRTRRGKEWRVATMSKMLRSDRYIGTYAWGDTVVPGGMPAIVDEQTALRARDNMAKRGGFHRIGKHPYPLAGLLRSSSGRAIIGAGGTSATGRTYWYYRDMETGEHWPQDELEGAVYEAVAGALSEPGVADIVADLALGAQDDALAEEMDEGSLIRKRIAFIKVEESNALDMAIKLGASDALAEKVRALGEERAQLEKRLESLERSAPVFTREHVLFWLESVIASRDVASLVAAFVSKIVIDDNSVRVEFPMVELPQVDGSSTKFPLVEARRIELRSTKVP</sequence>
<dbReference type="SUPFAM" id="SSF53041">
    <property type="entry name" value="Resolvase-like"/>
    <property type="match status" value="1"/>
</dbReference>
<keyword evidence="1" id="KW-0175">Coiled coil</keyword>
<dbReference type="SMART" id="SM00857">
    <property type="entry name" value="Resolvase"/>
    <property type="match status" value="1"/>
</dbReference>
<protein>
    <submittedName>
        <fullName evidence="4">Recombinase family protein</fullName>
    </submittedName>
</protein>
<dbReference type="AlphaFoldDB" id="A0A943BMR8"/>
<dbReference type="PANTHER" id="PTHR30461">
    <property type="entry name" value="DNA-INVERTASE FROM LAMBDOID PROPHAGE"/>
    <property type="match status" value="1"/>
</dbReference>
<gene>
    <name evidence="4" type="ORF">KHY67_06480</name>
</gene>
<dbReference type="EMBL" id="JAGZJA010000008">
    <property type="protein sequence ID" value="MBS5147332.1"/>
    <property type="molecule type" value="Genomic_DNA"/>
</dbReference>
<evidence type="ECO:0000313" key="5">
    <source>
        <dbReference type="Proteomes" id="UP000738879"/>
    </source>
</evidence>
<reference evidence="4" key="1">
    <citation type="submission" date="2021-02" db="EMBL/GenBank/DDBJ databases">
        <title>Infant gut strain persistence is associated with maternal origin, phylogeny, and functional potential including surface adhesion and iron acquisition.</title>
        <authorList>
            <person name="Lou Y.C."/>
        </authorList>
    </citation>
    <scope>NUCLEOTIDE SEQUENCE</scope>
    <source>
        <strain evidence="4">L3_128_245G1_dasL3_128_245G1_concoct_49</strain>
    </source>
</reference>
<dbReference type="PROSITE" id="PS51737">
    <property type="entry name" value="RECOMBINASE_DNA_BIND"/>
    <property type="match status" value="1"/>
</dbReference>
<dbReference type="PANTHER" id="PTHR30461:SF23">
    <property type="entry name" value="DNA RECOMBINASE-RELATED"/>
    <property type="match status" value="1"/>
</dbReference>
<accession>A0A943BMR8</accession>
<name>A0A943BMR8_9ACTN</name>
<feature type="domain" description="Resolvase/invertase-type recombinase catalytic" evidence="2">
    <location>
        <begin position="25"/>
        <end position="169"/>
    </location>
</feature>
<dbReference type="GO" id="GO:0003677">
    <property type="term" value="F:DNA binding"/>
    <property type="evidence" value="ECO:0007669"/>
    <property type="project" value="InterPro"/>
</dbReference>
<dbReference type="InterPro" id="IPR006119">
    <property type="entry name" value="Resolv_N"/>
</dbReference>
<dbReference type="Proteomes" id="UP000738879">
    <property type="component" value="Unassembled WGS sequence"/>
</dbReference>
<evidence type="ECO:0000259" key="3">
    <source>
        <dbReference type="PROSITE" id="PS51737"/>
    </source>
</evidence>
<dbReference type="Gene3D" id="3.40.50.1390">
    <property type="entry name" value="Resolvase, N-terminal catalytic domain"/>
    <property type="match status" value="1"/>
</dbReference>
<feature type="domain" description="Recombinase" evidence="3">
    <location>
        <begin position="176"/>
        <end position="280"/>
    </location>
</feature>
<organism evidence="4 5">
    <name type="scientific">Collinsella intestinalis</name>
    <dbReference type="NCBI Taxonomy" id="147207"/>
    <lineage>
        <taxon>Bacteria</taxon>
        <taxon>Bacillati</taxon>
        <taxon>Actinomycetota</taxon>
        <taxon>Coriobacteriia</taxon>
        <taxon>Coriobacteriales</taxon>
        <taxon>Coriobacteriaceae</taxon>
        <taxon>Collinsella</taxon>
    </lineage>
</organism>
<dbReference type="Pfam" id="PF00239">
    <property type="entry name" value="Resolvase"/>
    <property type="match status" value="1"/>
</dbReference>
<feature type="coiled-coil region" evidence="1">
    <location>
        <begin position="399"/>
        <end position="433"/>
    </location>
</feature>
<dbReference type="CDD" id="cd00338">
    <property type="entry name" value="Ser_Recombinase"/>
    <property type="match status" value="1"/>
</dbReference>
<dbReference type="PROSITE" id="PS51736">
    <property type="entry name" value="RECOMBINASES_3"/>
    <property type="match status" value="1"/>
</dbReference>
<proteinExistence type="predicted"/>
<dbReference type="InterPro" id="IPR011109">
    <property type="entry name" value="DNA_bind_recombinase_dom"/>
</dbReference>
<dbReference type="Pfam" id="PF07508">
    <property type="entry name" value="Recombinase"/>
    <property type="match status" value="1"/>
</dbReference>
<dbReference type="InterPro" id="IPR050639">
    <property type="entry name" value="SSR_resolvase"/>
</dbReference>
<evidence type="ECO:0000313" key="4">
    <source>
        <dbReference type="EMBL" id="MBS5147332.1"/>
    </source>
</evidence>
<dbReference type="Gene3D" id="3.90.1750.20">
    <property type="entry name" value="Putative Large Serine Recombinase, Chain B, Domain 2"/>
    <property type="match status" value="1"/>
</dbReference>
<evidence type="ECO:0000256" key="1">
    <source>
        <dbReference type="SAM" id="Coils"/>
    </source>
</evidence>
<comment type="caution">
    <text evidence="4">The sequence shown here is derived from an EMBL/GenBank/DDBJ whole genome shotgun (WGS) entry which is preliminary data.</text>
</comment>
<evidence type="ECO:0000259" key="2">
    <source>
        <dbReference type="PROSITE" id="PS51736"/>
    </source>
</evidence>
<dbReference type="InterPro" id="IPR036162">
    <property type="entry name" value="Resolvase-like_N_sf"/>
</dbReference>
<dbReference type="GO" id="GO:0000150">
    <property type="term" value="F:DNA strand exchange activity"/>
    <property type="evidence" value="ECO:0007669"/>
    <property type="project" value="InterPro"/>
</dbReference>
<dbReference type="InterPro" id="IPR038109">
    <property type="entry name" value="DNA_bind_recomb_sf"/>
</dbReference>